<evidence type="ECO:0000256" key="1">
    <source>
        <dbReference type="ARBA" id="ARBA00010118"/>
    </source>
</evidence>
<evidence type="ECO:0000313" key="5">
    <source>
        <dbReference type="Proteomes" id="UP001190700"/>
    </source>
</evidence>
<feature type="domain" description="Glycosyl transferase CAP10" evidence="3">
    <location>
        <begin position="113"/>
        <end position="381"/>
    </location>
</feature>
<evidence type="ECO:0000256" key="2">
    <source>
        <dbReference type="ARBA" id="ARBA00022679"/>
    </source>
</evidence>
<dbReference type="SMART" id="SM00672">
    <property type="entry name" value="CAP10"/>
    <property type="match status" value="1"/>
</dbReference>
<comment type="similarity">
    <text evidence="1">Belongs to the glycosyltransferase 90 family.</text>
</comment>
<dbReference type="AlphaFoldDB" id="A0AAE0FAD2"/>
<gene>
    <name evidence="4" type="ORF">CYMTET_34841</name>
</gene>
<comment type="caution">
    <text evidence="4">The sequence shown here is derived from an EMBL/GenBank/DDBJ whole genome shotgun (WGS) entry which is preliminary data.</text>
</comment>
<proteinExistence type="inferred from homology"/>
<dbReference type="Proteomes" id="UP001190700">
    <property type="component" value="Unassembled WGS sequence"/>
</dbReference>
<dbReference type="InterPro" id="IPR006598">
    <property type="entry name" value="CAP10"/>
</dbReference>
<keyword evidence="2" id="KW-0808">Transferase</keyword>
<evidence type="ECO:0000313" key="4">
    <source>
        <dbReference type="EMBL" id="KAK3256002.1"/>
    </source>
</evidence>
<dbReference type="PANTHER" id="PTHR12203">
    <property type="entry name" value="KDEL LYS-ASP-GLU-LEU CONTAINING - RELATED"/>
    <property type="match status" value="1"/>
</dbReference>
<evidence type="ECO:0000259" key="3">
    <source>
        <dbReference type="SMART" id="SM00672"/>
    </source>
</evidence>
<dbReference type="InterPro" id="IPR051091">
    <property type="entry name" value="O-Glucosyltr/Glycosyltrsf_90"/>
</dbReference>
<keyword evidence="5" id="KW-1185">Reference proteome</keyword>
<sequence>MAGGTRVYTVYTMHKPTGITLRQKSVASDSEPKTFPWDWDRTAEYATAHWGSGSITPEMLDKAAKRVERAGVAFRAQIINQRLYIEDIKALWFLRDYTPSRVQMLVEVLRRHKVPDLEAVFNSGDYPVMLVPRNPKHMTDLYDDLKPPPIFSPTANIISFDLPWPDFSFLPPPGKHELGTPRWDEARQNIISAAEKIRWEQKIDLAVMTGNMQAEPRQRLVEVAKEHTDSIFVNEIFIKTPTGRKNCIEEGLAKRGGHQKDACGIPFEDLCRFKYLINVGSNGYANKLKYLFLCKSVVIFVRTGAPNWEFFEHQFMPGRDYISVPTPEDVPAAISMLRSNEGYAQEVASQGTARMTQMDLEEITRYGAAVLTKYSKLMGFTPTPRPGAWEVNCEDDLYRHYNRDGHLLQWAVGNNDTCISKPKPEEIAYPGWGGAYKGSGVTCGAANDLYEVPRICDDEERHPGDHLELYGKTKVKGAYGA</sequence>
<protein>
    <recommendedName>
        <fullName evidence="3">Glycosyl transferase CAP10 domain-containing protein</fullName>
    </recommendedName>
</protein>
<name>A0AAE0FAD2_9CHLO</name>
<organism evidence="4 5">
    <name type="scientific">Cymbomonas tetramitiformis</name>
    <dbReference type="NCBI Taxonomy" id="36881"/>
    <lineage>
        <taxon>Eukaryota</taxon>
        <taxon>Viridiplantae</taxon>
        <taxon>Chlorophyta</taxon>
        <taxon>Pyramimonadophyceae</taxon>
        <taxon>Pyramimonadales</taxon>
        <taxon>Pyramimonadaceae</taxon>
        <taxon>Cymbomonas</taxon>
    </lineage>
</organism>
<dbReference type="PANTHER" id="PTHR12203:SF35">
    <property type="entry name" value="PROTEIN O-GLUCOSYLTRANSFERASE 1"/>
    <property type="match status" value="1"/>
</dbReference>
<dbReference type="Pfam" id="PF05686">
    <property type="entry name" value="Glyco_transf_90"/>
    <property type="match status" value="1"/>
</dbReference>
<dbReference type="EMBL" id="LGRX02022043">
    <property type="protein sequence ID" value="KAK3256002.1"/>
    <property type="molecule type" value="Genomic_DNA"/>
</dbReference>
<accession>A0AAE0FAD2</accession>
<reference evidence="4 5" key="1">
    <citation type="journal article" date="2015" name="Genome Biol. Evol.">
        <title>Comparative Genomics of a Bacterivorous Green Alga Reveals Evolutionary Causalities and Consequences of Phago-Mixotrophic Mode of Nutrition.</title>
        <authorList>
            <person name="Burns J.A."/>
            <person name="Paasch A."/>
            <person name="Narechania A."/>
            <person name="Kim E."/>
        </authorList>
    </citation>
    <scope>NUCLEOTIDE SEQUENCE [LARGE SCALE GENOMIC DNA]</scope>
    <source>
        <strain evidence="4 5">PLY_AMNH</strain>
    </source>
</reference>
<dbReference type="GO" id="GO:0016740">
    <property type="term" value="F:transferase activity"/>
    <property type="evidence" value="ECO:0007669"/>
    <property type="project" value="UniProtKB-KW"/>
</dbReference>